<organism evidence="15 16">
    <name type="scientific">Sphingomonas glacialis</name>
    <dbReference type="NCBI Taxonomy" id="658225"/>
    <lineage>
        <taxon>Bacteria</taxon>
        <taxon>Pseudomonadati</taxon>
        <taxon>Pseudomonadota</taxon>
        <taxon>Alphaproteobacteria</taxon>
        <taxon>Sphingomonadales</taxon>
        <taxon>Sphingomonadaceae</taxon>
        <taxon>Sphingomonas</taxon>
    </lineage>
</organism>
<evidence type="ECO:0000256" key="5">
    <source>
        <dbReference type="ARBA" id="ARBA00022729"/>
    </source>
</evidence>
<comment type="similarity">
    <text evidence="10 11">Belongs to the TonB-dependent receptor family.</text>
</comment>
<dbReference type="InterPro" id="IPR039426">
    <property type="entry name" value="TonB-dep_rcpt-like"/>
</dbReference>
<dbReference type="Proteomes" id="UP000652430">
    <property type="component" value="Unassembled WGS sequence"/>
</dbReference>
<feature type="chain" id="PRO_5045087664" evidence="12">
    <location>
        <begin position="21"/>
        <end position="670"/>
    </location>
</feature>
<keyword evidence="4 10" id="KW-0812">Transmembrane</keyword>
<evidence type="ECO:0000256" key="6">
    <source>
        <dbReference type="ARBA" id="ARBA00023077"/>
    </source>
</evidence>
<keyword evidence="5 12" id="KW-0732">Signal</keyword>
<evidence type="ECO:0000259" key="13">
    <source>
        <dbReference type="Pfam" id="PF00593"/>
    </source>
</evidence>
<protein>
    <submittedName>
        <fullName evidence="15">TonB-dependent receptor</fullName>
    </submittedName>
</protein>
<dbReference type="Gene3D" id="2.170.130.10">
    <property type="entry name" value="TonB-dependent receptor, plug domain"/>
    <property type="match status" value="1"/>
</dbReference>
<dbReference type="InterPro" id="IPR036942">
    <property type="entry name" value="Beta-barrel_TonB_sf"/>
</dbReference>
<dbReference type="InterPro" id="IPR000531">
    <property type="entry name" value="Beta-barrel_TonB"/>
</dbReference>
<dbReference type="InterPro" id="IPR012910">
    <property type="entry name" value="Plug_dom"/>
</dbReference>
<dbReference type="RefSeq" id="WP_189676869.1">
    <property type="nucleotide sequence ID" value="NZ_BNAQ01000004.1"/>
</dbReference>
<dbReference type="InterPro" id="IPR037066">
    <property type="entry name" value="Plug_dom_sf"/>
</dbReference>
<evidence type="ECO:0000256" key="9">
    <source>
        <dbReference type="ARBA" id="ARBA00023237"/>
    </source>
</evidence>
<keyword evidence="3 10" id="KW-1134">Transmembrane beta strand</keyword>
<evidence type="ECO:0000313" key="16">
    <source>
        <dbReference type="Proteomes" id="UP000652430"/>
    </source>
</evidence>
<sequence length="670" mass="70025">MYRVSLLPLLALAAPLPALAQQAAPPPPSDGPDIVVLGQPLPVPPGVPAYGSVTISRDRLTGDASGRVEDVLLDVAGFQQFRRADSRSANPSAQGVTLRALGGNASSRALVLLDGVPLADPFFGYIPFNAIAADRLGGVRVTRGGGAGAFGAGAVAGTIELVSAARRDLPLLAGEAFYGSNNAQEVSASVSPNVGGGFVSLSGKFERGDGYYTTPDSQITAASVRARYRDWSGGMRAVVPLDAATEIQARGLLYRDTRTLRFAGADSSSQANDASVRLIHRGAWAIDALAYVQTRNFTNRVISATTAKLTLDQRNTPATGLGGKIELRPPVGADHVLRVGVDARLGDGTLYEDAYAASGLVTTRRTAGGKTSTLGAFVEDDWTLGRLVLTAGVRGDRWTITRGFFREANAAGSVTTQARYGDRHGFEGTGRAGALFHASDAIALRTAAYTGFRLPTLNELYRPFVVFPITTQANAALGLERLRGVEGGIDLTPVAGVTLGVTAFYNRLDGAIANVTIAPNLRQRQNVAAIVARGIELTGHAAHGALSLDASYAYSDSRVRASGRQAPLDGLIPAQSPRHTGSATLGWGRNGFGASATVRYVGDQFEDDLQTGLLPAVTTLDGVITLPVGHRVSLVARAENVLDATVLTRNAGGSIDLGTPRTLWIGVRLR</sequence>
<comment type="subcellular location">
    <subcellularLocation>
        <location evidence="1 10">Cell outer membrane</location>
        <topology evidence="1 10">Multi-pass membrane protein</topology>
    </subcellularLocation>
</comment>
<keyword evidence="6 11" id="KW-0798">TonB box</keyword>
<reference evidence="16" key="1">
    <citation type="journal article" date="2019" name="Int. J. Syst. Evol. Microbiol.">
        <title>The Global Catalogue of Microorganisms (GCM) 10K type strain sequencing project: providing services to taxonomists for standard genome sequencing and annotation.</title>
        <authorList>
            <consortium name="The Broad Institute Genomics Platform"/>
            <consortium name="The Broad Institute Genome Sequencing Center for Infectious Disease"/>
            <person name="Wu L."/>
            <person name="Ma J."/>
        </authorList>
    </citation>
    <scope>NUCLEOTIDE SEQUENCE [LARGE SCALE GENOMIC DNA]</scope>
    <source>
        <strain evidence="16">CGMCC 1.8957</strain>
    </source>
</reference>
<evidence type="ECO:0000256" key="12">
    <source>
        <dbReference type="SAM" id="SignalP"/>
    </source>
</evidence>
<comment type="caution">
    <text evidence="15">The sequence shown here is derived from an EMBL/GenBank/DDBJ whole genome shotgun (WGS) entry which is preliminary data.</text>
</comment>
<dbReference type="PROSITE" id="PS52016">
    <property type="entry name" value="TONB_DEPENDENT_REC_3"/>
    <property type="match status" value="1"/>
</dbReference>
<proteinExistence type="inferred from homology"/>
<evidence type="ECO:0000256" key="7">
    <source>
        <dbReference type="ARBA" id="ARBA00023136"/>
    </source>
</evidence>
<gene>
    <name evidence="15" type="ORF">GCM10008023_29540</name>
</gene>
<keyword evidence="16" id="KW-1185">Reference proteome</keyword>
<keyword evidence="7 10" id="KW-0472">Membrane</keyword>
<accession>A0ABQ3LMV8</accession>
<feature type="signal peptide" evidence="12">
    <location>
        <begin position="1"/>
        <end position="20"/>
    </location>
</feature>
<name>A0ABQ3LMV8_9SPHN</name>
<evidence type="ECO:0000313" key="15">
    <source>
        <dbReference type="EMBL" id="GHH20986.1"/>
    </source>
</evidence>
<dbReference type="Pfam" id="PF00593">
    <property type="entry name" value="TonB_dep_Rec_b-barrel"/>
    <property type="match status" value="1"/>
</dbReference>
<dbReference type="PANTHER" id="PTHR30069">
    <property type="entry name" value="TONB-DEPENDENT OUTER MEMBRANE RECEPTOR"/>
    <property type="match status" value="1"/>
</dbReference>
<evidence type="ECO:0000256" key="3">
    <source>
        <dbReference type="ARBA" id="ARBA00022452"/>
    </source>
</evidence>
<dbReference type="Gene3D" id="2.40.170.20">
    <property type="entry name" value="TonB-dependent receptor, beta-barrel domain"/>
    <property type="match status" value="1"/>
</dbReference>
<keyword evidence="2 10" id="KW-0813">Transport</keyword>
<keyword evidence="8 15" id="KW-0675">Receptor</keyword>
<evidence type="ECO:0000256" key="10">
    <source>
        <dbReference type="PROSITE-ProRule" id="PRU01360"/>
    </source>
</evidence>
<evidence type="ECO:0000256" key="11">
    <source>
        <dbReference type="RuleBase" id="RU003357"/>
    </source>
</evidence>
<evidence type="ECO:0000259" key="14">
    <source>
        <dbReference type="Pfam" id="PF07715"/>
    </source>
</evidence>
<dbReference type="SUPFAM" id="SSF56935">
    <property type="entry name" value="Porins"/>
    <property type="match status" value="1"/>
</dbReference>
<dbReference type="EMBL" id="BNAQ01000004">
    <property type="protein sequence ID" value="GHH20986.1"/>
    <property type="molecule type" value="Genomic_DNA"/>
</dbReference>
<evidence type="ECO:0000256" key="4">
    <source>
        <dbReference type="ARBA" id="ARBA00022692"/>
    </source>
</evidence>
<evidence type="ECO:0000256" key="1">
    <source>
        <dbReference type="ARBA" id="ARBA00004571"/>
    </source>
</evidence>
<feature type="domain" description="TonB-dependent receptor-like beta-barrel" evidence="13">
    <location>
        <begin position="217"/>
        <end position="641"/>
    </location>
</feature>
<evidence type="ECO:0000256" key="8">
    <source>
        <dbReference type="ARBA" id="ARBA00023170"/>
    </source>
</evidence>
<evidence type="ECO:0000256" key="2">
    <source>
        <dbReference type="ARBA" id="ARBA00022448"/>
    </source>
</evidence>
<feature type="domain" description="TonB-dependent receptor plug" evidence="14">
    <location>
        <begin position="53"/>
        <end position="158"/>
    </location>
</feature>
<keyword evidence="9 10" id="KW-0998">Cell outer membrane</keyword>
<dbReference type="PANTHER" id="PTHR30069:SF29">
    <property type="entry name" value="HEMOGLOBIN AND HEMOGLOBIN-HAPTOGLOBIN-BINDING PROTEIN 1-RELATED"/>
    <property type="match status" value="1"/>
</dbReference>
<dbReference type="Pfam" id="PF07715">
    <property type="entry name" value="Plug"/>
    <property type="match status" value="1"/>
</dbReference>